<comment type="caution">
    <text evidence="1">The sequence shown here is derived from an EMBL/GenBank/DDBJ whole genome shotgun (WGS) entry which is preliminary data.</text>
</comment>
<dbReference type="RefSeq" id="WP_311579925.1">
    <property type="nucleotide sequence ID" value="NZ_JAVRIF010000003.1"/>
</dbReference>
<proteinExistence type="predicted"/>
<dbReference type="InterPro" id="IPR018247">
    <property type="entry name" value="EF_Hand_1_Ca_BS"/>
</dbReference>
<sequence>MNLSKLYKGTIFSSVILLSGCGGSDNSSETTINPVNTPPTIEVSDVSVNEKDNVSITAIATDDGSIASYAWQVLSEHIIELNGEDSETLTFVAPEVMSETVIELLITVTDDKGVSTKSNVNVNVNQLTISFTINGLATDSPIMNGEVTVKISGSDTTFQSTTDEQGYYSVPVKLDDSQASAMLSIEVHGVGNQESAGLISLLGSVNQLKENAGVDDVLTVSENFATTVNNFTTALYALMKGANESNEIISQIQFEDLKQKVNTSELLTLATAIKVAIDKSDQNAEFALPTEVINTLELVENIKLTKEYVSKISEFSAFSEARQEIFNDDSFSISTGNNTPSSYYLLGSNSDHLNRDGSFIFNDDGSGISHFTRIGKDSNESNFNWEVDKNEIIITFDAPYTTYVDWRFDSFFPVELHYQISSYRIRRLSSSEGSDILQITTNQRKHYPNNEYEDTYFSEVKLQTALKNTLPINIDDLKVAYLRLPTKITREEDPDSFKEIKADKFNFNSDGTGTSQVLEKSFQWENIDGQIVITPDNIDDYRLIVKQLNNSNVNANTYLVESVNYDEENLKTSIFAKTIGHGAMLNENMNWQAVTAPGIYRSTNSLFNEPLSYFWFELNEDGSLYQINTHDSDENGELSAYEIQLATGEWHINTDGSLTIITWMSNVTGSYDPNCNALSVECYTNREQTWNLIEIKGQQHVLFNHSHDLNIPSYDHETSTWSNIEIDEQSWTNTSIYKIQQRPANIDAKFID</sequence>
<evidence type="ECO:0000313" key="1">
    <source>
        <dbReference type="EMBL" id="MDT0603559.1"/>
    </source>
</evidence>
<reference evidence="1 2" key="1">
    <citation type="submission" date="2023-09" db="EMBL/GenBank/DDBJ databases">
        <authorList>
            <person name="Rey-Velasco X."/>
        </authorList>
    </citation>
    <scope>NUCLEOTIDE SEQUENCE [LARGE SCALE GENOMIC DNA]</scope>
    <source>
        <strain evidence="1 2">W431</strain>
    </source>
</reference>
<keyword evidence="2" id="KW-1185">Reference proteome</keyword>
<organism evidence="1 2">
    <name type="scientific">Thalassotalea castellviae</name>
    <dbReference type="NCBI Taxonomy" id="3075612"/>
    <lineage>
        <taxon>Bacteria</taxon>
        <taxon>Pseudomonadati</taxon>
        <taxon>Pseudomonadota</taxon>
        <taxon>Gammaproteobacteria</taxon>
        <taxon>Alteromonadales</taxon>
        <taxon>Colwelliaceae</taxon>
        <taxon>Thalassotalea</taxon>
    </lineage>
</organism>
<dbReference type="Pfam" id="PF22352">
    <property type="entry name" value="K319L-like_PKD"/>
    <property type="match status" value="1"/>
</dbReference>
<dbReference type="PROSITE" id="PS51257">
    <property type="entry name" value="PROKAR_LIPOPROTEIN"/>
    <property type="match status" value="1"/>
</dbReference>
<evidence type="ECO:0000313" key="2">
    <source>
        <dbReference type="Proteomes" id="UP001266357"/>
    </source>
</evidence>
<evidence type="ECO:0008006" key="3">
    <source>
        <dbReference type="Google" id="ProtNLM"/>
    </source>
</evidence>
<gene>
    <name evidence="1" type="ORF">RM573_08105</name>
</gene>
<name>A0ABU3A068_9GAMM</name>
<protein>
    <recommendedName>
        <fullName evidence="3">PKD/Chitinase domain-containing protein</fullName>
    </recommendedName>
</protein>
<dbReference type="Gene3D" id="2.60.40.3010">
    <property type="match status" value="1"/>
</dbReference>
<dbReference type="EMBL" id="JAVRIF010000003">
    <property type="protein sequence ID" value="MDT0603559.1"/>
    <property type="molecule type" value="Genomic_DNA"/>
</dbReference>
<dbReference type="PROSITE" id="PS00018">
    <property type="entry name" value="EF_HAND_1"/>
    <property type="match status" value="1"/>
</dbReference>
<dbReference type="Proteomes" id="UP001266357">
    <property type="component" value="Unassembled WGS sequence"/>
</dbReference>
<accession>A0ABU3A068</accession>